<dbReference type="Gene3D" id="3.40.190.10">
    <property type="entry name" value="Periplasmic binding protein-like II"/>
    <property type="match status" value="2"/>
</dbReference>
<reference evidence="1 2" key="1">
    <citation type="submission" date="2018-06" db="EMBL/GenBank/DDBJ databases">
        <authorList>
            <consortium name="Pathogen Informatics"/>
            <person name="Doyle S."/>
        </authorList>
    </citation>
    <scope>NUCLEOTIDE SEQUENCE [LARGE SCALE GENOMIC DNA]</scope>
    <source>
        <strain evidence="1 2">NCTC12157</strain>
    </source>
</reference>
<name>A0A377NFG1_9GAMM</name>
<accession>A0A377NFG1</accession>
<dbReference type="EMBL" id="UGGO01000001">
    <property type="protein sequence ID" value="STQ45665.1"/>
    <property type="molecule type" value="Genomic_DNA"/>
</dbReference>
<proteinExistence type="predicted"/>
<dbReference type="AlphaFoldDB" id="A0A377NFG1"/>
<dbReference type="Proteomes" id="UP000254304">
    <property type="component" value="Unassembled WGS sequence"/>
</dbReference>
<gene>
    <name evidence="1" type="ORF">NCTC12157_03403</name>
</gene>
<evidence type="ECO:0000313" key="2">
    <source>
        <dbReference type="Proteomes" id="UP000254304"/>
    </source>
</evidence>
<organism evidence="1 2">
    <name type="scientific">Ewingella americana</name>
    <dbReference type="NCBI Taxonomy" id="41202"/>
    <lineage>
        <taxon>Bacteria</taxon>
        <taxon>Pseudomonadati</taxon>
        <taxon>Pseudomonadota</taxon>
        <taxon>Gammaproteobacteria</taxon>
        <taxon>Enterobacterales</taxon>
        <taxon>Yersiniaceae</taxon>
        <taxon>Ewingella</taxon>
    </lineage>
</organism>
<sequence>MLHPTRDRRDWLLWLRESGVKGLPSAKSQHFDTLESGHPIRHCRGMALAIGDLTLIEDDLQAKRVMAPFPLCVASGASYTLLYPDNPTRRYRCY</sequence>
<evidence type="ECO:0000313" key="1">
    <source>
        <dbReference type="EMBL" id="STQ45665.1"/>
    </source>
</evidence>
<protein>
    <submittedName>
        <fullName evidence="1">Uncharacterized protein</fullName>
    </submittedName>
</protein>